<accession>M2RCL1</accession>
<dbReference type="OrthoDB" id="10557010at2759"/>
<dbReference type="RefSeq" id="XP_007699732.1">
    <property type="nucleotide sequence ID" value="XM_007701542.1"/>
</dbReference>
<dbReference type="AlphaFoldDB" id="M2RCL1"/>
<dbReference type="EMBL" id="KB445643">
    <property type="protein sequence ID" value="EMD64544.1"/>
    <property type="molecule type" value="Genomic_DNA"/>
</dbReference>
<dbReference type="KEGG" id="bsc:COCSADRAFT_26682"/>
<organism evidence="1 2">
    <name type="scientific">Cochliobolus sativus (strain ND90Pr / ATCC 201652)</name>
    <name type="common">Common root rot and spot blotch fungus</name>
    <name type="synonym">Bipolaris sorokiniana</name>
    <dbReference type="NCBI Taxonomy" id="665912"/>
    <lineage>
        <taxon>Eukaryota</taxon>
        <taxon>Fungi</taxon>
        <taxon>Dikarya</taxon>
        <taxon>Ascomycota</taxon>
        <taxon>Pezizomycotina</taxon>
        <taxon>Dothideomycetes</taxon>
        <taxon>Pleosporomycetidae</taxon>
        <taxon>Pleosporales</taxon>
        <taxon>Pleosporineae</taxon>
        <taxon>Pleosporaceae</taxon>
        <taxon>Bipolaris</taxon>
    </lineage>
</organism>
<name>M2RCL1_COCSN</name>
<keyword evidence="2" id="KW-1185">Reference proteome</keyword>
<protein>
    <submittedName>
        <fullName evidence="1">Uncharacterized protein</fullName>
    </submittedName>
</protein>
<proteinExistence type="predicted"/>
<sequence length="158" mass="17272">MYCPYARKDTSCITFCTQDQVKNKAIVSCANFGGRLLPVDSTTLALGSHRVNKENSQQSGTTGWEILVNELNTHSSSAIQLIRASSNNNHFSGFSAVMSYAPSALLTLPSPLYYAVTYSTTQPPNLETANNAHSNIETYETIDPLKRTKLICLPPSHT</sequence>
<reference evidence="1 2" key="1">
    <citation type="journal article" date="2012" name="PLoS Pathog.">
        <title>Diverse lifestyles and strategies of plant pathogenesis encoded in the genomes of eighteen Dothideomycetes fungi.</title>
        <authorList>
            <person name="Ohm R.A."/>
            <person name="Feau N."/>
            <person name="Henrissat B."/>
            <person name="Schoch C.L."/>
            <person name="Horwitz B.A."/>
            <person name="Barry K.W."/>
            <person name="Condon B.J."/>
            <person name="Copeland A.C."/>
            <person name="Dhillon B."/>
            <person name="Glaser F."/>
            <person name="Hesse C.N."/>
            <person name="Kosti I."/>
            <person name="LaButti K."/>
            <person name="Lindquist E.A."/>
            <person name="Lucas S."/>
            <person name="Salamov A.A."/>
            <person name="Bradshaw R.E."/>
            <person name="Ciuffetti L."/>
            <person name="Hamelin R.C."/>
            <person name="Kema G.H.J."/>
            <person name="Lawrence C."/>
            <person name="Scott J.A."/>
            <person name="Spatafora J.W."/>
            <person name="Turgeon B.G."/>
            <person name="de Wit P.J.G.M."/>
            <person name="Zhong S."/>
            <person name="Goodwin S.B."/>
            <person name="Grigoriev I.V."/>
        </authorList>
    </citation>
    <scope>NUCLEOTIDE SEQUENCE [LARGE SCALE GENOMIC DNA]</scope>
    <source>
        <strain evidence="2">ND90Pr / ATCC 201652</strain>
    </source>
</reference>
<reference evidence="2" key="2">
    <citation type="journal article" date="2013" name="PLoS Genet.">
        <title>Comparative genome structure, secondary metabolite, and effector coding capacity across Cochliobolus pathogens.</title>
        <authorList>
            <person name="Condon B.J."/>
            <person name="Leng Y."/>
            <person name="Wu D."/>
            <person name="Bushley K.E."/>
            <person name="Ohm R.A."/>
            <person name="Otillar R."/>
            <person name="Martin J."/>
            <person name="Schackwitz W."/>
            <person name="Grimwood J."/>
            <person name="MohdZainudin N."/>
            <person name="Xue C."/>
            <person name="Wang R."/>
            <person name="Manning V.A."/>
            <person name="Dhillon B."/>
            <person name="Tu Z.J."/>
            <person name="Steffenson B.J."/>
            <person name="Salamov A."/>
            <person name="Sun H."/>
            <person name="Lowry S."/>
            <person name="LaButti K."/>
            <person name="Han J."/>
            <person name="Copeland A."/>
            <person name="Lindquist E."/>
            <person name="Barry K."/>
            <person name="Schmutz J."/>
            <person name="Baker S.E."/>
            <person name="Ciuffetti L.M."/>
            <person name="Grigoriev I.V."/>
            <person name="Zhong S."/>
            <person name="Turgeon B.G."/>
        </authorList>
    </citation>
    <scope>NUCLEOTIDE SEQUENCE [LARGE SCALE GENOMIC DNA]</scope>
    <source>
        <strain evidence="2">ND90Pr / ATCC 201652</strain>
    </source>
</reference>
<dbReference type="HOGENOM" id="CLU_1875079_0_0_1"/>
<gene>
    <name evidence="1" type="ORF">COCSADRAFT_26682</name>
</gene>
<evidence type="ECO:0000313" key="1">
    <source>
        <dbReference type="EMBL" id="EMD64544.1"/>
    </source>
</evidence>
<dbReference type="GeneID" id="19135537"/>
<dbReference type="Proteomes" id="UP000016934">
    <property type="component" value="Unassembled WGS sequence"/>
</dbReference>
<evidence type="ECO:0000313" key="2">
    <source>
        <dbReference type="Proteomes" id="UP000016934"/>
    </source>
</evidence>